<keyword evidence="3" id="KW-1185">Reference proteome</keyword>
<proteinExistence type="predicted"/>
<evidence type="ECO:0000313" key="2">
    <source>
        <dbReference type="EMBL" id="MBM6660596.1"/>
    </source>
</evidence>
<name>A0A939B3G7_9BACT</name>
<feature type="signal peptide" evidence="1">
    <location>
        <begin position="1"/>
        <end position="24"/>
    </location>
</feature>
<protein>
    <submittedName>
        <fullName evidence="2">FimB/Mfa2 family fimbrial subunit</fullName>
    </submittedName>
</protein>
<keyword evidence="1" id="KW-0732">Signal</keyword>
<sequence length="456" mass="49062">MKGYYRHSLFGVLSAAVMSLVALASCSEEQGGPVNAADDYVELRMNVSTRAGGDGSATGYAGGDRENIHSLCVMLVDADGTVAWRFLDDNVSEDAALVEFLSDPINIPQGTYNVYAFANFDYYGDLWSQLERLDVGSSFDAEALSGTTIDDPAGNIDLDNGRFIPMSGKNIKYLVTAATRIIPVSLDRLVAKVQITIGGGSYKSVRRLTFSGWANRVALFGDGTPDGVQLDGDTTIAVSAAGASDEIVVSPFYVNETRQGTPFTVVVATEESTAGTPSSVYTAQTASKELLRNHIYPLNISVNDWAIDISARCWVSPIGSYPVQVKADFEPDTYTISIPEGSQFEFTLNGLDNVPGSKCIWNIDPVTTTGIVFEDGHASDNVVKGHVTASAGNTYRLGVVARWSDGGNNYERNYTVIINTTDISDAEFMSGVGSYATRYGLRRLPAEVVNVRRNVQ</sequence>
<dbReference type="RefSeq" id="WP_205107511.1">
    <property type="nucleotide sequence ID" value="NZ_JACJJL010000003.1"/>
</dbReference>
<dbReference type="PROSITE" id="PS51257">
    <property type="entry name" value="PROKAR_LIPOPROTEIN"/>
    <property type="match status" value="1"/>
</dbReference>
<reference evidence="2 3" key="1">
    <citation type="journal article" date="2021" name="Sci. Rep.">
        <title>The distribution of antibiotic resistance genes in chicken gut microbiota commensals.</title>
        <authorList>
            <person name="Juricova H."/>
            <person name="Matiasovicova J."/>
            <person name="Kubasova T."/>
            <person name="Cejkova D."/>
            <person name="Rychlik I."/>
        </authorList>
    </citation>
    <scope>NUCLEOTIDE SEQUENCE [LARGE SCALE GENOMIC DNA]</scope>
    <source>
        <strain evidence="2 3">An819</strain>
    </source>
</reference>
<feature type="chain" id="PRO_5037106987" evidence="1">
    <location>
        <begin position="25"/>
        <end position="456"/>
    </location>
</feature>
<evidence type="ECO:0000256" key="1">
    <source>
        <dbReference type="SAM" id="SignalP"/>
    </source>
</evidence>
<dbReference type="EMBL" id="JACJJL010000003">
    <property type="protein sequence ID" value="MBM6660596.1"/>
    <property type="molecule type" value="Genomic_DNA"/>
</dbReference>
<evidence type="ECO:0000313" key="3">
    <source>
        <dbReference type="Proteomes" id="UP000764045"/>
    </source>
</evidence>
<dbReference type="Proteomes" id="UP000764045">
    <property type="component" value="Unassembled WGS sequence"/>
</dbReference>
<accession>A0A939B3G7</accession>
<organism evidence="2 3">
    <name type="scientific">Marseilla massiliensis</name>
    <dbReference type="NCBI Taxonomy" id="1841864"/>
    <lineage>
        <taxon>Bacteria</taxon>
        <taxon>Pseudomonadati</taxon>
        <taxon>Bacteroidota</taxon>
        <taxon>Bacteroidia</taxon>
        <taxon>Bacteroidales</taxon>
        <taxon>Prevotellaceae</taxon>
        <taxon>Marseilla</taxon>
    </lineage>
</organism>
<dbReference type="AlphaFoldDB" id="A0A939B3G7"/>
<gene>
    <name evidence="2" type="ORF">H6B30_02310</name>
</gene>
<comment type="caution">
    <text evidence="2">The sequence shown here is derived from an EMBL/GenBank/DDBJ whole genome shotgun (WGS) entry which is preliminary data.</text>
</comment>